<proteinExistence type="predicted"/>
<dbReference type="EMBL" id="HBUE01217246">
    <property type="protein sequence ID" value="CAG6537661.1"/>
    <property type="molecule type" value="Transcribed_RNA"/>
</dbReference>
<dbReference type="EMBL" id="HBUE01323801">
    <property type="protein sequence ID" value="CAG6589671.1"/>
    <property type="molecule type" value="Transcribed_RNA"/>
</dbReference>
<accession>A0A8D8P5M4</accession>
<sequence>MMSGHKSFGTLELWMHTNARKSTSVKSRSYPELFSKQLQQQQQTQPSSCANTRSLMSRVVLTLLLRLPAPYDPRSKQARAGDSAVCGGGGNATGVEEVALCQVTNFDTKPQYRSVSL</sequence>
<dbReference type="AlphaFoldDB" id="A0A8D8P5M4"/>
<protein>
    <submittedName>
        <fullName evidence="1">(northern house mosquito) hypothetical protein</fullName>
    </submittedName>
</protein>
<reference evidence="1" key="1">
    <citation type="submission" date="2021-05" db="EMBL/GenBank/DDBJ databases">
        <authorList>
            <person name="Alioto T."/>
            <person name="Alioto T."/>
            <person name="Gomez Garrido J."/>
        </authorList>
    </citation>
    <scope>NUCLEOTIDE SEQUENCE</scope>
</reference>
<evidence type="ECO:0000313" key="1">
    <source>
        <dbReference type="EMBL" id="CAG6589671.1"/>
    </source>
</evidence>
<name>A0A8D8P5M4_CULPI</name>
<dbReference type="EMBL" id="HBUE01008534">
    <property type="protein sequence ID" value="CAG6447185.1"/>
    <property type="molecule type" value="Transcribed_RNA"/>
</dbReference>
<organism evidence="1">
    <name type="scientific">Culex pipiens</name>
    <name type="common">House mosquito</name>
    <dbReference type="NCBI Taxonomy" id="7175"/>
    <lineage>
        <taxon>Eukaryota</taxon>
        <taxon>Metazoa</taxon>
        <taxon>Ecdysozoa</taxon>
        <taxon>Arthropoda</taxon>
        <taxon>Hexapoda</taxon>
        <taxon>Insecta</taxon>
        <taxon>Pterygota</taxon>
        <taxon>Neoptera</taxon>
        <taxon>Endopterygota</taxon>
        <taxon>Diptera</taxon>
        <taxon>Nematocera</taxon>
        <taxon>Culicoidea</taxon>
        <taxon>Culicidae</taxon>
        <taxon>Culicinae</taxon>
        <taxon>Culicini</taxon>
        <taxon>Culex</taxon>
        <taxon>Culex</taxon>
    </lineage>
</organism>